<feature type="transmembrane region" description="Helical" evidence="3">
    <location>
        <begin position="95"/>
        <end position="111"/>
    </location>
</feature>
<feature type="transmembrane region" description="Helical" evidence="3">
    <location>
        <begin position="37"/>
        <end position="55"/>
    </location>
</feature>
<feature type="transmembrane region" description="Helical" evidence="3">
    <location>
        <begin position="117"/>
        <end position="136"/>
    </location>
</feature>
<organism evidence="5">
    <name type="scientific">Rhizobium leguminosarum</name>
    <dbReference type="NCBI Taxonomy" id="384"/>
    <lineage>
        <taxon>Bacteria</taxon>
        <taxon>Pseudomonadati</taxon>
        <taxon>Pseudomonadota</taxon>
        <taxon>Alphaproteobacteria</taxon>
        <taxon>Hyphomicrobiales</taxon>
        <taxon>Rhizobiaceae</taxon>
        <taxon>Rhizobium/Agrobacterium group</taxon>
        <taxon>Rhizobium</taxon>
    </lineage>
</organism>
<protein>
    <recommendedName>
        <fullName evidence="1">diguanylate cyclase</fullName>
        <ecNumber evidence="1">2.7.7.65</ecNumber>
    </recommendedName>
</protein>
<evidence type="ECO:0000256" key="1">
    <source>
        <dbReference type="ARBA" id="ARBA00012528"/>
    </source>
</evidence>
<dbReference type="SMART" id="SM00267">
    <property type="entry name" value="GGDEF"/>
    <property type="match status" value="1"/>
</dbReference>
<dbReference type="SUPFAM" id="SSF55073">
    <property type="entry name" value="Nucleotide cyclase"/>
    <property type="match status" value="1"/>
</dbReference>
<gene>
    <name evidence="5" type="ORF">A4A59_06525</name>
</gene>
<evidence type="ECO:0000256" key="2">
    <source>
        <dbReference type="ARBA" id="ARBA00034247"/>
    </source>
</evidence>
<dbReference type="FunFam" id="3.30.70.270:FF:000001">
    <property type="entry name" value="Diguanylate cyclase domain protein"/>
    <property type="match status" value="1"/>
</dbReference>
<dbReference type="PANTHER" id="PTHR45138">
    <property type="entry name" value="REGULATORY COMPONENTS OF SENSORY TRANSDUCTION SYSTEM"/>
    <property type="match status" value="1"/>
</dbReference>
<dbReference type="InterPro" id="IPR029787">
    <property type="entry name" value="Nucleotide_cyclase"/>
</dbReference>
<dbReference type="GO" id="GO:0052621">
    <property type="term" value="F:diguanylate cyclase activity"/>
    <property type="evidence" value="ECO:0007669"/>
    <property type="project" value="UniProtKB-EC"/>
</dbReference>
<dbReference type="EC" id="2.7.7.65" evidence="1"/>
<keyword evidence="3" id="KW-1133">Transmembrane helix</keyword>
<dbReference type="InterPro" id="IPR050469">
    <property type="entry name" value="Diguanylate_Cyclase"/>
</dbReference>
<accession>A0A154IT61</accession>
<feature type="transmembrane region" description="Helical" evidence="3">
    <location>
        <begin position="191"/>
        <end position="212"/>
    </location>
</feature>
<evidence type="ECO:0000259" key="4">
    <source>
        <dbReference type="PROSITE" id="PS50887"/>
    </source>
</evidence>
<feature type="domain" description="GGDEF" evidence="4">
    <location>
        <begin position="247"/>
        <end position="380"/>
    </location>
</feature>
<dbReference type="CDD" id="cd01949">
    <property type="entry name" value="GGDEF"/>
    <property type="match status" value="1"/>
</dbReference>
<dbReference type="RefSeq" id="WP_062939719.1">
    <property type="nucleotide sequence ID" value="NZ_CP171844.1"/>
</dbReference>
<feature type="transmembrane region" description="Helical" evidence="3">
    <location>
        <begin position="61"/>
        <end position="83"/>
    </location>
</feature>
<dbReference type="Gene3D" id="3.30.70.270">
    <property type="match status" value="1"/>
</dbReference>
<dbReference type="InterPro" id="IPR000160">
    <property type="entry name" value="GGDEF_dom"/>
</dbReference>
<sequence>MLLDLRTIYFIVAVSCFVLGILQLAAYATGRFERWPLWWGLSNLLVGVGSFLVALRNLVPYSVSVDGGNIVTIAGYMLMFFAVRVFSGRALDQRTFWLAILLVSVPVVLIVSDPSAVSARLLYVSVICCLCDLAVAREAISIVRRERLYSAALLVGLYACTAAIFAVRSILAATGEIGGPDPFGGSAIHSWMAVSAVAFIMLRSMAMVLMAAERSRNQLTELAHHDPLTGALNRGGLAQHLPALGSQPVSLLIIDIDHFKQLNDRHGHAAGDDILRLFTSVSRGIMRSDDLLARQGGDEFLAVLKNVSGQDAVAIAERIRLAFAAAVLQRPDLAIFPTLSIGVAARAESGGDFERLMQKADEALYRSKREGRNRVEVFGENQQAA</sequence>
<comment type="catalytic activity">
    <reaction evidence="2">
        <text>2 GTP = 3',3'-c-di-GMP + 2 diphosphate</text>
        <dbReference type="Rhea" id="RHEA:24898"/>
        <dbReference type="ChEBI" id="CHEBI:33019"/>
        <dbReference type="ChEBI" id="CHEBI:37565"/>
        <dbReference type="ChEBI" id="CHEBI:58805"/>
        <dbReference type="EC" id="2.7.7.65"/>
    </reaction>
</comment>
<proteinExistence type="predicted"/>
<feature type="transmembrane region" description="Helical" evidence="3">
    <location>
        <begin position="148"/>
        <end position="171"/>
    </location>
</feature>
<evidence type="ECO:0000256" key="3">
    <source>
        <dbReference type="SAM" id="Phobius"/>
    </source>
</evidence>
<keyword evidence="3" id="KW-0472">Membrane</keyword>
<dbReference type="Pfam" id="PF00990">
    <property type="entry name" value="GGDEF"/>
    <property type="match status" value="1"/>
</dbReference>
<evidence type="ECO:0000313" key="5">
    <source>
        <dbReference type="EMBL" id="KZB03338.1"/>
    </source>
</evidence>
<dbReference type="PROSITE" id="PS50887">
    <property type="entry name" value="GGDEF"/>
    <property type="match status" value="1"/>
</dbReference>
<reference evidence="5" key="1">
    <citation type="submission" date="2016-03" db="EMBL/GenBank/DDBJ databases">
        <title>Microsymbionts genomes from the relict species Vavilovia formosa.</title>
        <authorList>
            <person name="Chirak E."/>
            <person name="Kimeklis A."/>
            <person name="Kopat V."/>
            <person name="Andronov E."/>
        </authorList>
    </citation>
    <scope>NUCLEOTIDE SEQUENCE [LARGE SCALE GENOMIC DNA]</scope>
    <source>
        <strain evidence="5">Vaf12</strain>
    </source>
</reference>
<dbReference type="EMBL" id="LVYU01000002">
    <property type="protein sequence ID" value="KZB03338.1"/>
    <property type="molecule type" value="Genomic_DNA"/>
</dbReference>
<dbReference type="PANTHER" id="PTHR45138:SF9">
    <property type="entry name" value="DIGUANYLATE CYCLASE DGCM-RELATED"/>
    <property type="match status" value="1"/>
</dbReference>
<dbReference type="AlphaFoldDB" id="A0A154IT61"/>
<keyword evidence="3" id="KW-0812">Transmembrane</keyword>
<name>A0A154IT61_RHILE</name>
<dbReference type="NCBIfam" id="TIGR00254">
    <property type="entry name" value="GGDEF"/>
    <property type="match status" value="1"/>
</dbReference>
<comment type="caution">
    <text evidence="5">The sequence shown here is derived from an EMBL/GenBank/DDBJ whole genome shotgun (WGS) entry which is preliminary data.</text>
</comment>
<dbReference type="InterPro" id="IPR043128">
    <property type="entry name" value="Rev_trsase/Diguanyl_cyclase"/>
</dbReference>
<feature type="transmembrane region" description="Helical" evidence="3">
    <location>
        <begin position="6"/>
        <end position="25"/>
    </location>
</feature>